<keyword evidence="2" id="KW-1185">Reference proteome</keyword>
<organism evidence="1 2">
    <name type="scientific">Faecalibaculum rodentium</name>
    <dbReference type="NCBI Taxonomy" id="1702221"/>
    <lineage>
        <taxon>Bacteria</taxon>
        <taxon>Bacillati</taxon>
        <taxon>Bacillota</taxon>
        <taxon>Erysipelotrichia</taxon>
        <taxon>Erysipelotrichales</taxon>
        <taxon>Erysipelotrichaceae</taxon>
        <taxon>Faecalibaculum</taxon>
    </lineage>
</organism>
<protein>
    <submittedName>
        <fullName evidence="1">Uncharacterized protein</fullName>
    </submittedName>
</protein>
<evidence type="ECO:0000313" key="1">
    <source>
        <dbReference type="EMBL" id="AMK53246.1"/>
    </source>
</evidence>
<reference evidence="1 2" key="1">
    <citation type="journal article" date="2016" name="Gut Pathog.">
        <title>Whole genome sequencing of "Faecalibaculum rodentium" ALO17, isolated from C57BL/6J laboratory mouse feces.</title>
        <authorList>
            <person name="Lim S."/>
            <person name="Chang D.H."/>
            <person name="Ahn S."/>
            <person name="Kim B.C."/>
        </authorList>
    </citation>
    <scope>NUCLEOTIDE SEQUENCE [LARGE SCALE GENOMIC DNA]</scope>
    <source>
        <strain evidence="1 2">Alo17</strain>
    </source>
</reference>
<name>A0A140DRG9_9FIRM</name>
<proteinExistence type="predicted"/>
<dbReference type="EMBL" id="CP011391">
    <property type="protein sequence ID" value="AMK53246.1"/>
    <property type="molecule type" value="Genomic_DNA"/>
</dbReference>
<gene>
    <name evidence="1" type="ORF">AALO17_01120</name>
</gene>
<evidence type="ECO:0000313" key="2">
    <source>
        <dbReference type="Proteomes" id="UP000069771"/>
    </source>
</evidence>
<dbReference type="Proteomes" id="UP000069771">
    <property type="component" value="Chromosome"/>
</dbReference>
<sequence>MAGIGLHLEHNMKQNPDFLHFFGHASFLTRVKVYNEGA</sequence>
<dbReference type="STRING" id="1702221.AALO17_01120"/>
<dbReference type="KEGG" id="fro:AALO17_01120"/>
<accession>A0A140DRG9</accession>
<dbReference type="AlphaFoldDB" id="A0A140DRG9"/>